<dbReference type="Pfam" id="PF24883">
    <property type="entry name" value="NPHP3_N"/>
    <property type="match status" value="1"/>
</dbReference>
<feature type="domain" description="NACHT" evidence="3">
    <location>
        <begin position="83"/>
        <end position="232"/>
    </location>
</feature>
<dbReference type="PANTHER" id="PTHR10039">
    <property type="entry name" value="AMELOGENIN"/>
    <property type="match status" value="1"/>
</dbReference>
<dbReference type="OrthoDB" id="2874131at2759"/>
<dbReference type="HOGENOM" id="CLU_390311_0_0_1"/>
<evidence type="ECO:0000256" key="1">
    <source>
        <dbReference type="ARBA" id="ARBA00022737"/>
    </source>
</evidence>
<feature type="region of interest" description="Disordered" evidence="2">
    <location>
        <begin position="267"/>
        <end position="322"/>
    </location>
</feature>
<gene>
    <name evidence="4" type="ORF">GALMADRAFT_125971</name>
</gene>
<dbReference type="SUPFAM" id="SSF52540">
    <property type="entry name" value="P-loop containing nucleoside triphosphate hydrolases"/>
    <property type="match status" value="1"/>
</dbReference>
<dbReference type="EMBL" id="KL142387">
    <property type="protein sequence ID" value="KDR73059.1"/>
    <property type="molecule type" value="Genomic_DNA"/>
</dbReference>
<keyword evidence="1" id="KW-0677">Repeat</keyword>
<dbReference type="AlphaFoldDB" id="A0A067SZF5"/>
<proteinExistence type="predicted"/>
<dbReference type="InterPro" id="IPR007111">
    <property type="entry name" value="NACHT_NTPase"/>
</dbReference>
<name>A0A067SZF5_GALM3</name>
<dbReference type="Proteomes" id="UP000027222">
    <property type="component" value="Unassembled WGS sequence"/>
</dbReference>
<evidence type="ECO:0000256" key="2">
    <source>
        <dbReference type="SAM" id="MobiDB-lite"/>
    </source>
</evidence>
<evidence type="ECO:0000313" key="4">
    <source>
        <dbReference type="EMBL" id="KDR73059.1"/>
    </source>
</evidence>
<reference evidence="5" key="1">
    <citation type="journal article" date="2014" name="Proc. Natl. Acad. Sci. U.S.A.">
        <title>Extensive sampling of basidiomycete genomes demonstrates inadequacy of the white-rot/brown-rot paradigm for wood decay fungi.</title>
        <authorList>
            <person name="Riley R."/>
            <person name="Salamov A.A."/>
            <person name="Brown D.W."/>
            <person name="Nagy L.G."/>
            <person name="Floudas D."/>
            <person name="Held B.W."/>
            <person name="Levasseur A."/>
            <person name="Lombard V."/>
            <person name="Morin E."/>
            <person name="Otillar R."/>
            <person name="Lindquist E.A."/>
            <person name="Sun H."/>
            <person name="LaButti K.M."/>
            <person name="Schmutz J."/>
            <person name="Jabbour D."/>
            <person name="Luo H."/>
            <person name="Baker S.E."/>
            <person name="Pisabarro A.G."/>
            <person name="Walton J.D."/>
            <person name="Blanchette R.A."/>
            <person name="Henrissat B."/>
            <person name="Martin F."/>
            <person name="Cullen D."/>
            <person name="Hibbett D.S."/>
            <person name="Grigoriev I.V."/>
        </authorList>
    </citation>
    <scope>NUCLEOTIDE SEQUENCE [LARGE SCALE GENOMIC DNA]</scope>
    <source>
        <strain evidence="5">CBS 339.88</strain>
    </source>
</reference>
<sequence length="707" mass="80043">MEENNAEHNFLITGGTFLEVHGSYYAHSASLETGIFALSLAISTGAMYDSATRYPVSRSLLGTRKMVIKTIMDWVNNPSSSTDILWLRGSAGTGKSAIMHTVAEQLHKSRNDCYGGTFFFARGVPRQDQGFALFSTLAYQLAINVPALRGPINRAISVDPTLPTKSMEVQLNALLLEPFSHCVDPPPLPLTMIIDGLDECETPRTQRQILSLISNAITENRIPLRFLIASRPEDWICDAFNQSPLCEIVQHLDLSRIQKPRTSDYIIRNPAHTSTDPKFVGDSDAEFGNHKKPLDIPPIPEPSAQSYRPPRQTGRPPTKMPLHTKYMDLTFKPIPRSSPVPDDRVAYIGGSINVNGDLTIILTKARKEIVIQAPKYIPDAGVGADEPQAILGAFATYLEIIESLVDTIEFGKTNWAYLLNRSNEHYIILQHVKILRKVACPTWAPLISLDEIEFTQWATCSDRRGIWKGKEVDIMYAWNSEVFWFLNRAMYGYQAVQGLDVTFEVYGHLIDGDGSIIGLVSEAAWGRKVGIGDRALIYQTVSKIQQKMCLYRGCYSNQFLIANGKVRLLELNSIWPFQDVNRLEEDAEYWHWKELATLFAEFQAMGPYWYSHYPHRCFGTTYTDLKNICLPPSPERPLGGFFFGCEFFDIHKHWSGERRIREGEPEVPRNHQEDRFATMRLNVGSVTGRLVKLRYVHMDPQTGCRWI</sequence>
<dbReference type="InterPro" id="IPR027417">
    <property type="entry name" value="P-loop_NTPase"/>
</dbReference>
<keyword evidence="5" id="KW-1185">Reference proteome</keyword>
<organism evidence="4 5">
    <name type="scientific">Galerina marginata (strain CBS 339.88)</name>
    <dbReference type="NCBI Taxonomy" id="685588"/>
    <lineage>
        <taxon>Eukaryota</taxon>
        <taxon>Fungi</taxon>
        <taxon>Dikarya</taxon>
        <taxon>Basidiomycota</taxon>
        <taxon>Agaricomycotina</taxon>
        <taxon>Agaricomycetes</taxon>
        <taxon>Agaricomycetidae</taxon>
        <taxon>Agaricales</taxon>
        <taxon>Agaricineae</taxon>
        <taxon>Strophariaceae</taxon>
        <taxon>Galerina</taxon>
    </lineage>
</organism>
<evidence type="ECO:0000313" key="5">
    <source>
        <dbReference type="Proteomes" id="UP000027222"/>
    </source>
</evidence>
<dbReference type="InterPro" id="IPR056884">
    <property type="entry name" value="NPHP3-like_N"/>
</dbReference>
<evidence type="ECO:0000259" key="3">
    <source>
        <dbReference type="PROSITE" id="PS50837"/>
    </source>
</evidence>
<dbReference type="PANTHER" id="PTHR10039:SF14">
    <property type="entry name" value="NACHT DOMAIN-CONTAINING PROTEIN"/>
    <property type="match status" value="1"/>
</dbReference>
<dbReference type="Gene3D" id="3.40.50.300">
    <property type="entry name" value="P-loop containing nucleotide triphosphate hydrolases"/>
    <property type="match status" value="1"/>
</dbReference>
<protein>
    <recommendedName>
        <fullName evidence="3">NACHT domain-containing protein</fullName>
    </recommendedName>
</protein>
<accession>A0A067SZF5</accession>
<dbReference type="PROSITE" id="PS50837">
    <property type="entry name" value="NACHT"/>
    <property type="match status" value="1"/>
</dbReference>